<feature type="transmembrane region" description="Helical" evidence="5">
    <location>
        <begin position="328"/>
        <end position="349"/>
    </location>
</feature>
<dbReference type="Pfam" id="PF07690">
    <property type="entry name" value="MFS_1"/>
    <property type="match status" value="1"/>
</dbReference>
<evidence type="ECO:0000313" key="7">
    <source>
        <dbReference type="EMBL" id="ORY78171.1"/>
    </source>
</evidence>
<name>A0A1Y2F2S0_PROLT</name>
<feature type="transmembrane region" description="Helical" evidence="5">
    <location>
        <begin position="99"/>
        <end position="119"/>
    </location>
</feature>
<dbReference type="PANTHER" id="PTHR23501">
    <property type="entry name" value="MAJOR FACILITATOR SUPERFAMILY"/>
    <property type="match status" value="1"/>
</dbReference>
<dbReference type="OrthoDB" id="6770063at2759"/>
<feature type="transmembrane region" description="Helical" evidence="5">
    <location>
        <begin position="288"/>
        <end position="308"/>
    </location>
</feature>
<evidence type="ECO:0000256" key="2">
    <source>
        <dbReference type="ARBA" id="ARBA00022692"/>
    </source>
</evidence>
<feature type="transmembrane region" description="Helical" evidence="5">
    <location>
        <begin position="229"/>
        <end position="250"/>
    </location>
</feature>
<feature type="transmembrane region" description="Helical" evidence="5">
    <location>
        <begin position="69"/>
        <end position="87"/>
    </location>
</feature>
<dbReference type="RefSeq" id="XP_040723282.1">
    <property type="nucleotide sequence ID" value="XM_040868017.1"/>
</dbReference>
<protein>
    <submittedName>
        <fullName evidence="7">Major facilitator superfamily domain-containing protein</fullName>
    </submittedName>
</protein>
<dbReference type="EMBL" id="MCFI01000018">
    <property type="protein sequence ID" value="ORY78171.1"/>
    <property type="molecule type" value="Genomic_DNA"/>
</dbReference>
<keyword evidence="8" id="KW-1185">Reference proteome</keyword>
<organism evidence="7 8">
    <name type="scientific">Protomyces lactucae-debilis</name>
    <dbReference type="NCBI Taxonomy" id="2754530"/>
    <lineage>
        <taxon>Eukaryota</taxon>
        <taxon>Fungi</taxon>
        <taxon>Dikarya</taxon>
        <taxon>Ascomycota</taxon>
        <taxon>Taphrinomycotina</taxon>
        <taxon>Taphrinomycetes</taxon>
        <taxon>Taphrinales</taxon>
        <taxon>Protomycetaceae</taxon>
        <taxon>Protomyces</taxon>
    </lineage>
</organism>
<feature type="transmembrane region" description="Helical" evidence="5">
    <location>
        <begin position="188"/>
        <end position="208"/>
    </location>
</feature>
<dbReference type="InterPro" id="IPR011701">
    <property type="entry name" value="MFS"/>
</dbReference>
<keyword evidence="2 5" id="KW-0812">Transmembrane</keyword>
<dbReference type="Proteomes" id="UP000193685">
    <property type="component" value="Unassembled WGS sequence"/>
</dbReference>
<feature type="transmembrane region" description="Helical" evidence="5">
    <location>
        <begin position="431"/>
        <end position="449"/>
    </location>
</feature>
<dbReference type="Gene3D" id="1.20.1720.10">
    <property type="entry name" value="Multidrug resistance protein D"/>
    <property type="match status" value="1"/>
</dbReference>
<feature type="transmembrane region" description="Helical" evidence="5">
    <location>
        <begin position="256"/>
        <end position="276"/>
    </location>
</feature>
<dbReference type="InterPro" id="IPR020846">
    <property type="entry name" value="MFS_dom"/>
</dbReference>
<feature type="transmembrane region" description="Helical" evidence="5">
    <location>
        <begin position="492"/>
        <end position="510"/>
    </location>
</feature>
<proteinExistence type="predicted"/>
<feature type="transmembrane region" description="Helical" evidence="5">
    <location>
        <begin position="32"/>
        <end position="57"/>
    </location>
</feature>
<dbReference type="GO" id="GO:0005886">
    <property type="term" value="C:plasma membrane"/>
    <property type="evidence" value="ECO:0007669"/>
    <property type="project" value="TreeGrafter"/>
</dbReference>
<evidence type="ECO:0000313" key="8">
    <source>
        <dbReference type="Proteomes" id="UP000193685"/>
    </source>
</evidence>
<dbReference type="SUPFAM" id="SSF103473">
    <property type="entry name" value="MFS general substrate transporter"/>
    <property type="match status" value="1"/>
</dbReference>
<feature type="transmembrane region" description="Helical" evidence="5">
    <location>
        <begin position="125"/>
        <end position="146"/>
    </location>
</feature>
<keyword evidence="4 5" id="KW-0472">Membrane</keyword>
<dbReference type="STRING" id="56484.A0A1Y2F2S0"/>
<dbReference type="GO" id="GO:0022857">
    <property type="term" value="F:transmembrane transporter activity"/>
    <property type="evidence" value="ECO:0007669"/>
    <property type="project" value="InterPro"/>
</dbReference>
<accession>A0A1Y2F2S0</accession>
<dbReference type="PANTHER" id="PTHR23501:SF78">
    <property type="entry name" value="MAJOR FACILITATOR SUPERFAMILY (MFS) PROFILE DOMAIN-CONTAINING PROTEIN-RELATED"/>
    <property type="match status" value="1"/>
</dbReference>
<evidence type="ECO:0000256" key="4">
    <source>
        <dbReference type="ARBA" id="ARBA00023136"/>
    </source>
</evidence>
<evidence type="ECO:0000256" key="1">
    <source>
        <dbReference type="ARBA" id="ARBA00004141"/>
    </source>
</evidence>
<dbReference type="InterPro" id="IPR036259">
    <property type="entry name" value="MFS_trans_sf"/>
</dbReference>
<gene>
    <name evidence="7" type="ORF">BCR37DRAFT_350582</name>
</gene>
<dbReference type="AlphaFoldDB" id="A0A1Y2F2S0"/>
<evidence type="ECO:0000256" key="5">
    <source>
        <dbReference type="SAM" id="Phobius"/>
    </source>
</evidence>
<dbReference type="Gene3D" id="1.20.1250.20">
    <property type="entry name" value="MFS general substrate transporter like domains"/>
    <property type="match status" value="1"/>
</dbReference>
<feature type="transmembrane region" description="Helical" evidence="5">
    <location>
        <begin position="361"/>
        <end position="379"/>
    </location>
</feature>
<reference evidence="7 8" key="1">
    <citation type="submission" date="2016-07" db="EMBL/GenBank/DDBJ databases">
        <title>Pervasive Adenine N6-methylation of Active Genes in Fungi.</title>
        <authorList>
            <consortium name="DOE Joint Genome Institute"/>
            <person name="Mondo S.J."/>
            <person name="Dannebaum R.O."/>
            <person name="Kuo R.C."/>
            <person name="Labutti K."/>
            <person name="Haridas S."/>
            <person name="Kuo A."/>
            <person name="Salamov A."/>
            <person name="Ahrendt S.R."/>
            <person name="Lipzen A."/>
            <person name="Sullivan W."/>
            <person name="Andreopoulos W.B."/>
            <person name="Clum A."/>
            <person name="Lindquist E."/>
            <person name="Daum C."/>
            <person name="Ramamoorthy G.K."/>
            <person name="Gryganskyi A."/>
            <person name="Culley D."/>
            <person name="Magnuson J.K."/>
            <person name="James T.Y."/>
            <person name="O'Malley M.A."/>
            <person name="Stajich J.E."/>
            <person name="Spatafora J.W."/>
            <person name="Visel A."/>
            <person name="Grigoriev I.V."/>
        </authorList>
    </citation>
    <scope>NUCLEOTIDE SEQUENCE [LARGE SCALE GENOMIC DNA]</scope>
    <source>
        <strain evidence="7 8">12-1054</strain>
    </source>
</reference>
<dbReference type="OMA" id="HLTWRWA"/>
<evidence type="ECO:0000256" key="3">
    <source>
        <dbReference type="ARBA" id="ARBA00022989"/>
    </source>
</evidence>
<comment type="caution">
    <text evidence="7">The sequence shown here is derived from an EMBL/GenBank/DDBJ whole genome shotgun (WGS) entry which is preliminary data.</text>
</comment>
<feature type="transmembrane region" description="Helical" evidence="5">
    <location>
        <begin position="158"/>
        <end position="182"/>
    </location>
</feature>
<dbReference type="GeneID" id="63784616"/>
<feature type="transmembrane region" description="Helical" evidence="5">
    <location>
        <begin position="385"/>
        <end position="410"/>
    </location>
</feature>
<evidence type="ECO:0000259" key="6">
    <source>
        <dbReference type="PROSITE" id="PS50850"/>
    </source>
</evidence>
<sequence>MDTEKNTAVAVTHSQAEPVLHDQSKILPKNKLIVLLCAMSFSSVLCFIDQAGVGLLFPAIGADLNAGATISWAATSAIIGSVAFQVLYGRLSDIFGRKVVYISVVLMLALSDLACGFAQNGPMLYFFRGVSGIAGGGIQALTMMIISDSVTLKERGLYQGIIGAAIGAGNLIGPFLAAAVVTHATWRAFFWAIAPSATCCAAIAYSILPNNMPSGNMRAKFGMIDYGGLLTSSSGIILLLIPISGGGAYFEWKSPMVISMLTLGSLCFVTFFIVEWRVAKLPMMPLSLFRRVPVAVLLIQNILFGATYYSQMYFLPVFFQNALQLSPLVSACLMLPIPGCQMISSILSGQYISRRERYGEVIWVGFFLWTLGQGLTCLFSRQFPIWAIALVLCITGFGIGMVFQPTLVALQAQCLKSQRAVVISNRSFMRAFGGAIGLAITAAVSQRVIKKGLPAELGHLTASAYELPNLINLNPAQIEQILKTYERASKTVFYMYVPLLGLCLLGCLLVRDKGLEYKEQSSVHAPRPEV</sequence>
<keyword evidence="3 5" id="KW-1133">Transmembrane helix</keyword>
<feature type="domain" description="Major facilitator superfamily (MFS) profile" evidence="6">
    <location>
        <begin position="35"/>
        <end position="515"/>
    </location>
</feature>
<dbReference type="PROSITE" id="PS50850">
    <property type="entry name" value="MFS"/>
    <property type="match status" value="1"/>
</dbReference>
<comment type="subcellular location">
    <subcellularLocation>
        <location evidence="1">Membrane</location>
        <topology evidence="1">Multi-pass membrane protein</topology>
    </subcellularLocation>
</comment>